<protein>
    <submittedName>
        <fullName evidence="2">Uncharacterized protein</fullName>
    </submittedName>
</protein>
<evidence type="ECO:0000256" key="1">
    <source>
        <dbReference type="SAM" id="Phobius"/>
    </source>
</evidence>
<feature type="transmembrane region" description="Helical" evidence="1">
    <location>
        <begin position="119"/>
        <end position="139"/>
    </location>
</feature>
<dbReference type="AlphaFoldDB" id="A0A239TXB4"/>
<feature type="transmembrane region" description="Helical" evidence="1">
    <location>
        <begin position="7"/>
        <end position="29"/>
    </location>
</feature>
<evidence type="ECO:0000313" key="2">
    <source>
        <dbReference type="EMBL" id="SNV01333.1"/>
    </source>
</evidence>
<dbReference type="RefSeq" id="WP_027889411.1">
    <property type="nucleotide sequence ID" value="NZ_LT906446.1"/>
</dbReference>
<feature type="transmembrane region" description="Helical" evidence="1">
    <location>
        <begin position="55"/>
        <end position="78"/>
    </location>
</feature>
<keyword evidence="3" id="KW-1185">Reference proteome</keyword>
<dbReference type="EMBL" id="LT906446">
    <property type="protein sequence ID" value="SNV01333.1"/>
    <property type="molecule type" value="Genomic_DNA"/>
</dbReference>
<keyword evidence="1" id="KW-0812">Transmembrane</keyword>
<proteinExistence type="predicted"/>
<gene>
    <name evidence="2" type="ORF">SAMEA4364220_01416</name>
</gene>
<keyword evidence="1" id="KW-1133">Transmembrane helix</keyword>
<dbReference type="Proteomes" id="UP000215383">
    <property type="component" value="Chromosome 1"/>
</dbReference>
<feature type="transmembrane region" description="Helical" evidence="1">
    <location>
        <begin position="90"/>
        <end position="113"/>
    </location>
</feature>
<organism evidence="2 3">
    <name type="scientific">Megamonas hypermegale</name>
    <dbReference type="NCBI Taxonomy" id="158847"/>
    <lineage>
        <taxon>Bacteria</taxon>
        <taxon>Bacillati</taxon>
        <taxon>Bacillota</taxon>
        <taxon>Negativicutes</taxon>
        <taxon>Selenomonadales</taxon>
        <taxon>Selenomonadaceae</taxon>
        <taxon>Megamonas</taxon>
    </lineage>
</organism>
<accession>A0A239TXB4</accession>
<reference evidence="2 3" key="1">
    <citation type="submission" date="2017-06" db="EMBL/GenBank/DDBJ databases">
        <authorList>
            <consortium name="Pathogen Informatics"/>
        </authorList>
    </citation>
    <scope>NUCLEOTIDE SEQUENCE [LARGE SCALE GENOMIC DNA]</scope>
    <source>
        <strain evidence="2 3">NCTC10570</strain>
    </source>
</reference>
<dbReference type="GeneID" id="78507415"/>
<name>A0A239TXB4_9FIRM</name>
<sequence>MNRNTKTIVSIASIIIIFFVISLIVYFIGSPIAKSVILKAGGINYSEWVKHYSGLVRVMGILSCLLTLLWYILTRFVIKIVYPTIVGRRSLWCLIGIINILLCIIVPFIYSIIDSKSPMSFAICLLFIVFFGVIGYYVCSVLFTPANYKYTPIGAIKIRKMKGGITK</sequence>
<keyword evidence="1" id="KW-0472">Membrane</keyword>
<evidence type="ECO:0000313" key="3">
    <source>
        <dbReference type="Proteomes" id="UP000215383"/>
    </source>
</evidence>